<feature type="transmembrane region" description="Helical" evidence="7">
    <location>
        <begin position="334"/>
        <end position="354"/>
    </location>
</feature>
<accession>A0AAP0E3R0</accession>
<dbReference type="AlphaFoldDB" id="A0AAP0E3R0"/>
<feature type="transmembrane region" description="Helical" evidence="7">
    <location>
        <begin position="293"/>
        <end position="314"/>
    </location>
</feature>
<name>A0AAP0E3R0_9MAGN</name>
<gene>
    <name evidence="8" type="ORF">Sjap_026440</name>
</gene>
<dbReference type="InterPro" id="IPR003524">
    <property type="entry name" value="PNAcMuramoyl-5peptid_Trfase"/>
</dbReference>
<dbReference type="GO" id="GO:0008963">
    <property type="term" value="F:phospho-N-acetylmuramoyl-pentapeptide-transferase activity"/>
    <property type="evidence" value="ECO:0007669"/>
    <property type="project" value="InterPro"/>
</dbReference>
<feature type="transmembrane region" description="Helical" evidence="7">
    <location>
        <begin position="158"/>
        <end position="176"/>
    </location>
</feature>
<dbReference type="Proteomes" id="UP001417504">
    <property type="component" value="Unassembled WGS sequence"/>
</dbReference>
<evidence type="ECO:0000256" key="5">
    <source>
        <dbReference type="ARBA" id="ARBA00022989"/>
    </source>
</evidence>
<dbReference type="GO" id="GO:0044038">
    <property type="term" value="P:cell wall macromolecule biosynthetic process"/>
    <property type="evidence" value="ECO:0007669"/>
    <property type="project" value="TreeGrafter"/>
</dbReference>
<dbReference type="PROSITE" id="PS01347">
    <property type="entry name" value="MRAY_1"/>
    <property type="match status" value="1"/>
</dbReference>
<proteinExistence type="inferred from homology"/>
<feature type="transmembrane region" description="Helical" evidence="7">
    <location>
        <begin position="421"/>
        <end position="441"/>
    </location>
</feature>
<keyword evidence="5 7" id="KW-1133">Transmembrane helix</keyword>
<evidence type="ECO:0000313" key="8">
    <source>
        <dbReference type="EMBL" id="KAK9086029.1"/>
    </source>
</evidence>
<dbReference type="PROSITE" id="PS01348">
    <property type="entry name" value="MRAY_2"/>
    <property type="match status" value="1"/>
</dbReference>
<organism evidence="8 9">
    <name type="scientific">Stephania japonica</name>
    <dbReference type="NCBI Taxonomy" id="461633"/>
    <lineage>
        <taxon>Eukaryota</taxon>
        <taxon>Viridiplantae</taxon>
        <taxon>Streptophyta</taxon>
        <taxon>Embryophyta</taxon>
        <taxon>Tracheophyta</taxon>
        <taxon>Spermatophyta</taxon>
        <taxon>Magnoliopsida</taxon>
        <taxon>Ranunculales</taxon>
        <taxon>Menispermaceae</taxon>
        <taxon>Menispermoideae</taxon>
        <taxon>Cissampelideae</taxon>
        <taxon>Stephania</taxon>
    </lineage>
</organism>
<dbReference type="GO" id="GO:0071555">
    <property type="term" value="P:cell wall organization"/>
    <property type="evidence" value="ECO:0007669"/>
    <property type="project" value="TreeGrafter"/>
</dbReference>
<dbReference type="Pfam" id="PF00953">
    <property type="entry name" value="Glycos_transf_4"/>
    <property type="match status" value="1"/>
</dbReference>
<evidence type="ECO:0000256" key="3">
    <source>
        <dbReference type="ARBA" id="ARBA00022679"/>
    </source>
</evidence>
<dbReference type="PANTHER" id="PTHR22926">
    <property type="entry name" value="PHOSPHO-N-ACETYLMURAMOYL-PENTAPEPTIDE-TRANSFERASE"/>
    <property type="match status" value="1"/>
</dbReference>
<evidence type="ECO:0000256" key="2">
    <source>
        <dbReference type="ARBA" id="ARBA00005583"/>
    </source>
</evidence>
<keyword evidence="3" id="KW-0808">Transferase</keyword>
<reference evidence="8 9" key="1">
    <citation type="submission" date="2024-01" db="EMBL/GenBank/DDBJ databases">
        <title>Genome assemblies of Stephania.</title>
        <authorList>
            <person name="Yang L."/>
        </authorList>
    </citation>
    <scope>NUCLEOTIDE SEQUENCE [LARGE SCALE GENOMIC DNA]</scope>
    <source>
        <strain evidence="8">QJT</strain>
        <tissue evidence="8">Leaf</tissue>
    </source>
</reference>
<feature type="transmembrane region" description="Helical" evidence="7">
    <location>
        <begin position="263"/>
        <end position="281"/>
    </location>
</feature>
<keyword evidence="9" id="KW-1185">Reference proteome</keyword>
<comment type="similarity">
    <text evidence="2">Belongs to the glycosyltransferase 4 family. MraY subfamily.</text>
</comment>
<keyword evidence="4 7" id="KW-0812">Transmembrane</keyword>
<feature type="transmembrane region" description="Helical" evidence="7">
    <location>
        <begin position="392"/>
        <end position="409"/>
    </location>
</feature>
<dbReference type="InterPro" id="IPR000715">
    <property type="entry name" value="Glycosyl_transferase_4"/>
</dbReference>
<feature type="transmembrane region" description="Helical" evidence="7">
    <location>
        <begin position="366"/>
        <end position="386"/>
    </location>
</feature>
<feature type="transmembrane region" description="Helical" evidence="7">
    <location>
        <begin position="237"/>
        <end position="257"/>
    </location>
</feature>
<sequence>MSSFLNLHRSRGLCVAHHALRRRPRKNNNNNSNNTIIFSADPPLLSRRFSKGFGLRSRRQGFGLRRVPARIRATGQDFDDFSSVNDWGDNEGIFGGSSYILSSSGEDSDTDIVVNPIGDVDLPRANERFDTSDGGFAVTTYRLSLLRRTHKANRIQEGLMINLGLIGVMTILLLFVDWCSWKIVRLPLPSFHLTRPFCISAVITAFVGYIFIQIFRSLKIYQIMRKEGPYIHSSKRATPTMGGLFFIPIGIVVARCISGSSSVELSGVAAVTMAFAGIGLLDDVFSIVRNHNYGLPAFIKVILEVAAGTLFWFWLDSTNISSPYSMKMLVPLPAPLGIVSLGRFYVYLTTFCFVSMGNGINLTDGLDGLAGGTAALAFIGMSIAVLPICSDISIFGASMAGACVGFLLHNRYKASIFMGDIGSLALGGALAAMAACTGMFFPLFISSGIFVLEALSVIVQVLSIV</sequence>
<protein>
    <recommendedName>
        <fullName evidence="10">Phospho-N-acetylmuramoyl-pentapeptide-transferase</fullName>
    </recommendedName>
</protein>
<keyword evidence="6 7" id="KW-0472">Membrane</keyword>
<comment type="caution">
    <text evidence="8">The sequence shown here is derived from an EMBL/GenBank/DDBJ whole genome shotgun (WGS) entry which is preliminary data.</text>
</comment>
<dbReference type="InterPro" id="IPR018480">
    <property type="entry name" value="PNAcMuramoyl-5peptid_Trfase_CS"/>
</dbReference>
<evidence type="ECO:0000256" key="4">
    <source>
        <dbReference type="ARBA" id="ARBA00022692"/>
    </source>
</evidence>
<evidence type="ECO:0000256" key="1">
    <source>
        <dbReference type="ARBA" id="ARBA00004141"/>
    </source>
</evidence>
<evidence type="ECO:0000256" key="6">
    <source>
        <dbReference type="ARBA" id="ARBA00023136"/>
    </source>
</evidence>
<feature type="transmembrane region" description="Helical" evidence="7">
    <location>
        <begin position="196"/>
        <end position="216"/>
    </location>
</feature>
<dbReference type="EMBL" id="JBBNAE010000011">
    <property type="protein sequence ID" value="KAK9086029.1"/>
    <property type="molecule type" value="Genomic_DNA"/>
</dbReference>
<dbReference type="Pfam" id="PF10555">
    <property type="entry name" value="MraY_sig1"/>
    <property type="match status" value="1"/>
</dbReference>
<dbReference type="GO" id="GO:0005886">
    <property type="term" value="C:plasma membrane"/>
    <property type="evidence" value="ECO:0007669"/>
    <property type="project" value="TreeGrafter"/>
</dbReference>
<dbReference type="PANTHER" id="PTHR22926:SF5">
    <property type="entry name" value="PHOSPHO-N-ACETYLMURAMOYL-PENTAPEPTIDE-TRANSFERASE HOMOLOG"/>
    <property type="match status" value="1"/>
</dbReference>
<evidence type="ECO:0000313" key="9">
    <source>
        <dbReference type="Proteomes" id="UP001417504"/>
    </source>
</evidence>
<evidence type="ECO:0000256" key="7">
    <source>
        <dbReference type="SAM" id="Phobius"/>
    </source>
</evidence>
<dbReference type="CDD" id="cd06852">
    <property type="entry name" value="GT_MraY"/>
    <property type="match status" value="1"/>
</dbReference>
<evidence type="ECO:0008006" key="10">
    <source>
        <dbReference type="Google" id="ProtNLM"/>
    </source>
</evidence>
<comment type="subcellular location">
    <subcellularLocation>
        <location evidence="1">Membrane</location>
        <topology evidence="1">Multi-pass membrane protein</topology>
    </subcellularLocation>
</comment>